<evidence type="ECO:0000313" key="1">
    <source>
        <dbReference type="EMBL" id="KAL3569524.1"/>
    </source>
</evidence>
<accession>A0ACC4AU49</accession>
<proteinExistence type="predicted"/>
<dbReference type="EMBL" id="RCHU02000016">
    <property type="protein sequence ID" value="KAL3569524.1"/>
    <property type="molecule type" value="Genomic_DNA"/>
</dbReference>
<sequence>MEATKMVPDFLSLLEQAKEEYGISISEGVLAGSLSTRRITEDFRKQEKEKGKHLNGLIPLVPRMLNGNKYSMKYDLIDYKRSIESEYQTLTNTIWVQELYISGLHIAVPVILTQDGLVSL</sequence>
<keyword evidence="2" id="KW-1185">Reference proteome</keyword>
<organism evidence="1 2">
    <name type="scientific">Populus alba</name>
    <name type="common">White poplar</name>
    <dbReference type="NCBI Taxonomy" id="43335"/>
    <lineage>
        <taxon>Eukaryota</taxon>
        <taxon>Viridiplantae</taxon>
        <taxon>Streptophyta</taxon>
        <taxon>Embryophyta</taxon>
        <taxon>Tracheophyta</taxon>
        <taxon>Spermatophyta</taxon>
        <taxon>Magnoliopsida</taxon>
        <taxon>eudicotyledons</taxon>
        <taxon>Gunneridae</taxon>
        <taxon>Pentapetalae</taxon>
        <taxon>rosids</taxon>
        <taxon>fabids</taxon>
        <taxon>Malpighiales</taxon>
        <taxon>Salicaceae</taxon>
        <taxon>Saliceae</taxon>
        <taxon>Populus</taxon>
    </lineage>
</organism>
<reference evidence="1 2" key="1">
    <citation type="journal article" date="2024" name="Plant Biotechnol. J.">
        <title>Genome and CRISPR/Cas9 system of a widespread forest tree (Populus alba) in the world.</title>
        <authorList>
            <person name="Liu Y.J."/>
            <person name="Jiang P.F."/>
            <person name="Han X.M."/>
            <person name="Li X.Y."/>
            <person name="Wang H.M."/>
            <person name="Wang Y.J."/>
            <person name="Wang X.X."/>
            <person name="Zeng Q.Y."/>
        </authorList>
    </citation>
    <scope>NUCLEOTIDE SEQUENCE [LARGE SCALE GENOMIC DNA]</scope>
    <source>
        <strain evidence="2">cv. PAL-ZL1</strain>
    </source>
</reference>
<dbReference type="Proteomes" id="UP000309997">
    <property type="component" value="Unassembled WGS sequence"/>
</dbReference>
<name>A0ACC4AU49_POPAL</name>
<gene>
    <name evidence="1" type="ORF">D5086_029414</name>
</gene>
<protein>
    <submittedName>
        <fullName evidence="1">Uncharacterized protein</fullName>
    </submittedName>
</protein>
<comment type="caution">
    <text evidence="1">The sequence shown here is derived from an EMBL/GenBank/DDBJ whole genome shotgun (WGS) entry which is preliminary data.</text>
</comment>
<evidence type="ECO:0000313" key="2">
    <source>
        <dbReference type="Proteomes" id="UP000309997"/>
    </source>
</evidence>